<dbReference type="GO" id="GO:0005886">
    <property type="term" value="C:plasma membrane"/>
    <property type="evidence" value="ECO:0007669"/>
    <property type="project" value="TreeGrafter"/>
</dbReference>
<dbReference type="AlphaFoldDB" id="A0A813ZAQ8"/>
<proteinExistence type="predicted"/>
<evidence type="ECO:0000313" key="4">
    <source>
        <dbReference type="EMBL" id="CAF0875676.1"/>
    </source>
</evidence>
<dbReference type="PANTHER" id="PTHR24369:SF213">
    <property type="entry name" value="INSULIN LIKE GROWTH FACTOR BINDING PROTEIN ACID LABILE SUBUNIT"/>
    <property type="match status" value="1"/>
</dbReference>
<dbReference type="PANTHER" id="PTHR24369">
    <property type="entry name" value="ANTIGEN BSP, PUTATIVE-RELATED"/>
    <property type="match status" value="1"/>
</dbReference>
<sequence>MNYFIISSFFFLFIQVIETLDYGDDETEQSMASVQRIDHLTSPIFARLFPSNSSSIDLHDLGITTIESDTFEGYPYPIHTMILSSNSLSQLPSNIFKRIGQSLMHLSLQHNRFESLSENYFLRRLKQLRTLDLSYNRISELFIQDFLGLKHLNMLILRENRINYLSYGTFTYCRTITTLDLSNNQISMIDSNAFLFLKNLKALLLSNNPLGQRVLSSSLLKPLRNLQFLDLESTQLEDLPAFLFVSNQRLRSVKLRENSFHKSASLHQTFCHANSLVEIDFVSANIRSLNTCSYYHIPSLRRLYLMNNPLDCSCDLFSLKYGDIYRLLLKNDHGLDTRHGNIENYLNRWITRPELRRHLEKAYERGDFHRFPIDLSSFARCSTPNRWAGHEIEDITGIYKQCRRHWLFMEEKCRDYCQISNYSTTTVRSPSSSTLQLNSFVFLLSISILTTSDI</sequence>
<name>A0A813ZAQ8_ADIRI</name>
<dbReference type="Proteomes" id="UP000663828">
    <property type="component" value="Unassembled WGS sequence"/>
</dbReference>
<keyword evidence="2" id="KW-0677">Repeat</keyword>
<dbReference type="EMBL" id="CAJNOR010000309">
    <property type="protein sequence ID" value="CAF0875676.1"/>
    <property type="molecule type" value="Genomic_DNA"/>
</dbReference>
<keyword evidence="6" id="KW-1185">Reference proteome</keyword>
<dbReference type="OrthoDB" id="546383at2759"/>
<comment type="caution">
    <text evidence="5">The sequence shown here is derived from an EMBL/GenBank/DDBJ whole genome shotgun (WGS) entry which is preliminary data.</text>
</comment>
<evidence type="ECO:0000256" key="1">
    <source>
        <dbReference type="ARBA" id="ARBA00022614"/>
    </source>
</evidence>
<dbReference type="Pfam" id="PF13855">
    <property type="entry name" value="LRR_8"/>
    <property type="match status" value="1"/>
</dbReference>
<feature type="signal peptide" evidence="3">
    <location>
        <begin position="1"/>
        <end position="19"/>
    </location>
</feature>
<dbReference type="InterPro" id="IPR001611">
    <property type="entry name" value="Leu-rich_rpt"/>
</dbReference>
<evidence type="ECO:0000313" key="7">
    <source>
        <dbReference type="Proteomes" id="UP000663852"/>
    </source>
</evidence>
<dbReference type="Gene3D" id="3.80.10.10">
    <property type="entry name" value="Ribonuclease Inhibitor"/>
    <property type="match status" value="3"/>
</dbReference>
<organism evidence="5 7">
    <name type="scientific">Adineta ricciae</name>
    <name type="common">Rotifer</name>
    <dbReference type="NCBI Taxonomy" id="249248"/>
    <lineage>
        <taxon>Eukaryota</taxon>
        <taxon>Metazoa</taxon>
        <taxon>Spiralia</taxon>
        <taxon>Gnathifera</taxon>
        <taxon>Rotifera</taxon>
        <taxon>Eurotatoria</taxon>
        <taxon>Bdelloidea</taxon>
        <taxon>Adinetida</taxon>
        <taxon>Adinetidae</taxon>
        <taxon>Adineta</taxon>
    </lineage>
</organism>
<dbReference type="Proteomes" id="UP000663852">
    <property type="component" value="Unassembled WGS sequence"/>
</dbReference>
<evidence type="ECO:0000313" key="6">
    <source>
        <dbReference type="Proteomes" id="UP000663828"/>
    </source>
</evidence>
<keyword evidence="3" id="KW-0732">Signal</keyword>
<evidence type="ECO:0000313" key="5">
    <source>
        <dbReference type="EMBL" id="CAF0897336.1"/>
    </source>
</evidence>
<evidence type="ECO:0000256" key="3">
    <source>
        <dbReference type="SAM" id="SignalP"/>
    </source>
</evidence>
<dbReference type="Pfam" id="PF00560">
    <property type="entry name" value="LRR_1"/>
    <property type="match status" value="1"/>
</dbReference>
<gene>
    <name evidence="5" type="ORF">EDS130_LOCUS9599</name>
    <name evidence="4" type="ORF">XAT740_LOCUS6726</name>
</gene>
<dbReference type="InterPro" id="IPR003591">
    <property type="entry name" value="Leu-rich_rpt_typical-subtyp"/>
</dbReference>
<dbReference type="SUPFAM" id="SSF52058">
    <property type="entry name" value="L domain-like"/>
    <property type="match status" value="1"/>
</dbReference>
<dbReference type="InterPro" id="IPR050541">
    <property type="entry name" value="LRR_TM_domain-containing"/>
</dbReference>
<protein>
    <submittedName>
        <fullName evidence="5">Uncharacterized protein</fullName>
    </submittedName>
</protein>
<dbReference type="InterPro" id="IPR032675">
    <property type="entry name" value="LRR_dom_sf"/>
</dbReference>
<evidence type="ECO:0000256" key="2">
    <source>
        <dbReference type="ARBA" id="ARBA00022737"/>
    </source>
</evidence>
<keyword evidence="1" id="KW-0433">Leucine-rich repeat</keyword>
<dbReference type="EMBL" id="CAJNOJ010000032">
    <property type="protein sequence ID" value="CAF0897336.1"/>
    <property type="molecule type" value="Genomic_DNA"/>
</dbReference>
<dbReference type="SMART" id="SM00369">
    <property type="entry name" value="LRR_TYP"/>
    <property type="match status" value="7"/>
</dbReference>
<dbReference type="PROSITE" id="PS51450">
    <property type="entry name" value="LRR"/>
    <property type="match status" value="3"/>
</dbReference>
<feature type="chain" id="PRO_5035598979" evidence="3">
    <location>
        <begin position="20"/>
        <end position="454"/>
    </location>
</feature>
<accession>A0A813ZAQ8</accession>
<reference evidence="5" key="1">
    <citation type="submission" date="2021-02" db="EMBL/GenBank/DDBJ databases">
        <authorList>
            <person name="Nowell W R."/>
        </authorList>
    </citation>
    <scope>NUCLEOTIDE SEQUENCE</scope>
</reference>